<evidence type="ECO:0000256" key="10">
    <source>
        <dbReference type="ARBA" id="ARBA00023136"/>
    </source>
</evidence>
<dbReference type="CDD" id="cd13270">
    <property type="entry name" value="PH1_TAPP1_2"/>
    <property type="match status" value="1"/>
</dbReference>
<dbReference type="CDD" id="cd18492">
    <property type="entry name" value="BACK_BTBD16"/>
    <property type="match status" value="1"/>
</dbReference>
<keyword evidence="10" id="KW-0472">Membrane</keyword>
<dbReference type="FunFam" id="2.30.29.30:FF:000049">
    <property type="entry name" value="pleckstrin homology domain-containing family A member 1 isoform X1"/>
    <property type="match status" value="1"/>
</dbReference>
<evidence type="ECO:0000259" key="14">
    <source>
        <dbReference type="PROSITE" id="PS50003"/>
    </source>
</evidence>
<dbReference type="InterPro" id="IPR042833">
    <property type="entry name" value="BTBD16"/>
</dbReference>
<dbReference type="PANTHER" id="PTHR46843:SF1">
    <property type="entry name" value="BTB_POZ DOMAIN-CONTAINING PROTEIN 16"/>
    <property type="match status" value="1"/>
</dbReference>
<name>A0A6B0S5N3_9CETA</name>
<dbReference type="InterPro" id="IPR011333">
    <property type="entry name" value="SKP1/BTB/POZ_sf"/>
</dbReference>
<evidence type="ECO:0000256" key="9">
    <source>
        <dbReference type="ARBA" id="ARBA00023121"/>
    </source>
</evidence>
<evidence type="ECO:0000256" key="2">
    <source>
        <dbReference type="ARBA" id="ARBA00004202"/>
    </source>
</evidence>
<protein>
    <recommendedName>
        <fullName evidence="4">BTB/POZ domain-containing protein 16</fullName>
    </recommendedName>
</protein>
<dbReference type="FunFam" id="2.30.29.30:FF:000042">
    <property type="entry name" value="pleckstrin homology domain-containing family A member 1 isoform X2"/>
    <property type="match status" value="1"/>
</dbReference>
<evidence type="ECO:0000256" key="7">
    <source>
        <dbReference type="ARBA" id="ARBA00022553"/>
    </source>
</evidence>
<dbReference type="SUPFAM" id="SSF50729">
    <property type="entry name" value="PH domain-like"/>
    <property type="match status" value="2"/>
</dbReference>
<keyword evidence="11" id="KW-0539">Nucleus</keyword>
<dbReference type="SUPFAM" id="SSF54695">
    <property type="entry name" value="POZ domain"/>
    <property type="match status" value="1"/>
</dbReference>
<feature type="domain" description="PH" evidence="14">
    <location>
        <begin position="796"/>
        <end position="894"/>
    </location>
</feature>
<dbReference type="Pfam" id="PF23998">
    <property type="entry name" value="BTB_BTBDG"/>
    <property type="match status" value="1"/>
</dbReference>
<evidence type="ECO:0000256" key="11">
    <source>
        <dbReference type="ARBA" id="ARBA00023242"/>
    </source>
</evidence>
<dbReference type="InterPro" id="IPR048859">
    <property type="entry name" value="BTBD16_C"/>
</dbReference>
<keyword evidence="7" id="KW-0597">Phosphoprotein</keyword>
<dbReference type="GO" id="GO:0005737">
    <property type="term" value="C:cytoplasm"/>
    <property type="evidence" value="ECO:0007669"/>
    <property type="project" value="UniProtKB-SubCell"/>
</dbReference>
<reference evidence="15" key="1">
    <citation type="submission" date="2019-10" db="EMBL/GenBank/DDBJ databases">
        <title>The sequence and de novo assembly of the wild yak genome.</title>
        <authorList>
            <person name="Liu Y."/>
        </authorList>
    </citation>
    <scope>NUCLEOTIDE SEQUENCE [LARGE SCALE GENOMIC DNA]</scope>
    <source>
        <strain evidence="15">WY2019</strain>
    </source>
</reference>
<dbReference type="Gene3D" id="2.30.29.30">
    <property type="entry name" value="Pleckstrin-homology domain (PH domain)/Phosphotyrosine-binding domain (PTB)"/>
    <property type="match status" value="2"/>
</dbReference>
<feature type="compositionally biased region" description="Acidic residues" evidence="13">
    <location>
        <begin position="992"/>
        <end position="1001"/>
    </location>
</feature>
<dbReference type="AlphaFoldDB" id="A0A6B0S5N3"/>
<evidence type="ECO:0000313" key="16">
    <source>
        <dbReference type="Proteomes" id="UP000322234"/>
    </source>
</evidence>
<evidence type="ECO:0000256" key="4">
    <source>
        <dbReference type="ARBA" id="ARBA00016271"/>
    </source>
</evidence>
<dbReference type="Gene3D" id="3.30.710.10">
    <property type="entry name" value="Potassium Channel Kv1.1, Chain A"/>
    <property type="match status" value="1"/>
</dbReference>
<dbReference type="Pfam" id="PF00169">
    <property type="entry name" value="PH"/>
    <property type="match status" value="2"/>
</dbReference>
<feature type="region of interest" description="Disordered" evidence="13">
    <location>
        <begin position="722"/>
        <end position="742"/>
    </location>
</feature>
<dbReference type="PROSITE" id="PS50003">
    <property type="entry name" value="PH_DOMAIN"/>
    <property type="match status" value="2"/>
</dbReference>
<dbReference type="GO" id="GO:0008289">
    <property type="term" value="F:lipid binding"/>
    <property type="evidence" value="ECO:0007669"/>
    <property type="project" value="UniProtKB-KW"/>
</dbReference>
<feature type="region of interest" description="Disordered" evidence="13">
    <location>
        <begin position="897"/>
        <end position="938"/>
    </location>
</feature>
<gene>
    <name evidence="15" type="ORF">E5288_WYG015955</name>
</gene>
<dbReference type="InterPro" id="IPR056426">
    <property type="entry name" value="BTB_BTBDG"/>
</dbReference>
<dbReference type="PANTHER" id="PTHR46843">
    <property type="entry name" value="BTB/POZ DOMAIN-CONTAINING PROTEIN 16"/>
    <property type="match status" value="1"/>
</dbReference>
<dbReference type="SMART" id="SM00233">
    <property type="entry name" value="PH"/>
    <property type="match status" value="2"/>
</dbReference>
<keyword evidence="16" id="KW-1185">Reference proteome</keyword>
<dbReference type="CDD" id="cd13271">
    <property type="entry name" value="PH2_TAPP1_2"/>
    <property type="match status" value="1"/>
</dbReference>
<dbReference type="GO" id="GO:0005634">
    <property type="term" value="C:nucleus"/>
    <property type="evidence" value="ECO:0007669"/>
    <property type="project" value="UniProtKB-SubCell"/>
</dbReference>
<dbReference type="GO" id="GO:0005886">
    <property type="term" value="C:plasma membrane"/>
    <property type="evidence" value="ECO:0007669"/>
    <property type="project" value="UniProtKB-SubCell"/>
</dbReference>
<keyword evidence="6" id="KW-0963">Cytoplasm</keyword>
<comment type="caution">
    <text evidence="15">The sequence shown here is derived from an EMBL/GenBank/DDBJ whole genome shotgun (WGS) entry which is preliminary data.</text>
</comment>
<dbReference type="Pfam" id="PF21059">
    <property type="entry name" value="BTBD16_C"/>
    <property type="match status" value="1"/>
</dbReference>
<proteinExistence type="predicted"/>
<evidence type="ECO:0000256" key="5">
    <source>
        <dbReference type="ARBA" id="ARBA00022475"/>
    </source>
</evidence>
<dbReference type="EMBL" id="VBQZ03000156">
    <property type="protein sequence ID" value="MXQ96257.1"/>
    <property type="molecule type" value="Genomic_DNA"/>
</dbReference>
<dbReference type="InterPro" id="IPR011993">
    <property type="entry name" value="PH-like_dom_sf"/>
</dbReference>
<evidence type="ECO:0000256" key="13">
    <source>
        <dbReference type="SAM" id="MobiDB-lite"/>
    </source>
</evidence>
<evidence type="ECO:0000256" key="6">
    <source>
        <dbReference type="ARBA" id="ARBA00022490"/>
    </source>
</evidence>
<comment type="subcellular location">
    <subcellularLocation>
        <location evidence="2">Cell membrane</location>
        <topology evidence="2">Peripheral membrane protein</topology>
    </subcellularLocation>
    <subcellularLocation>
        <location evidence="3">Cytoplasm</location>
    </subcellularLocation>
    <subcellularLocation>
        <location evidence="1">Nucleus</location>
    </subcellularLocation>
</comment>
<feature type="region of interest" description="Disordered" evidence="13">
    <location>
        <begin position="960"/>
        <end position="1009"/>
    </location>
</feature>
<comment type="function">
    <text evidence="12">Binds specifically to phosphatidylinositol 3,4-diphosphate (PtdIns3,4P2), but not to other phosphoinositides. May recruit other proteins to the plasma membrane.</text>
</comment>
<dbReference type="Proteomes" id="UP000322234">
    <property type="component" value="Unassembled WGS sequence"/>
</dbReference>
<keyword evidence="8" id="KW-0677">Repeat</keyword>
<organism evidence="15 16">
    <name type="scientific">Bos mutus</name>
    <name type="common">wild yak</name>
    <dbReference type="NCBI Taxonomy" id="72004"/>
    <lineage>
        <taxon>Eukaryota</taxon>
        <taxon>Metazoa</taxon>
        <taxon>Chordata</taxon>
        <taxon>Craniata</taxon>
        <taxon>Vertebrata</taxon>
        <taxon>Euteleostomi</taxon>
        <taxon>Mammalia</taxon>
        <taxon>Eutheria</taxon>
        <taxon>Laurasiatheria</taxon>
        <taxon>Artiodactyla</taxon>
        <taxon>Ruminantia</taxon>
        <taxon>Pecora</taxon>
        <taxon>Bovidae</taxon>
        <taxon>Bovinae</taxon>
        <taxon>Bos</taxon>
    </lineage>
</organism>
<accession>A0A6B0S5N3</accession>
<evidence type="ECO:0000256" key="12">
    <source>
        <dbReference type="ARBA" id="ARBA00059661"/>
    </source>
</evidence>
<feature type="compositionally biased region" description="Low complexity" evidence="13">
    <location>
        <begin position="902"/>
        <end position="933"/>
    </location>
</feature>
<evidence type="ECO:0000313" key="15">
    <source>
        <dbReference type="EMBL" id="MXQ96257.1"/>
    </source>
</evidence>
<keyword evidence="5" id="KW-1003">Cell membrane</keyword>
<evidence type="ECO:0000256" key="3">
    <source>
        <dbReference type="ARBA" id="ARBA00004496"/>
    </source>
</evidence>
<keyword evidence="9" id="KW-0446">Lipid-binding</keyword>
<feature type="domain" description="PH" evidence="14">
    <location>
        <begin position="611"/>
        <end position="717"/>
    </location>
</feature>
<sequence>MCEAPDRRKDVDTCAPTGAPSRCFSFVQSPGSFMKMLNPQKPRLERRIAGSTNRWRFPRQPFSGDLLGLSQMCKAANIDFDEVLKNPDRLCISQIQKIFPENLKNKTIQSREADVVLECLGFKWELHQPQLFQSETLAKLYLMGLARGNANPEKESVKILQAQQPGRSREQRPVKKMILSLKINDPLVTREAFATALKNLYMREVKICLDDVLGVLAAAHILQFGSLFQRCVTVMMSGLTPSTIKNFYLAGCKYKEEPLTTACEKWMEMNLVPLVGTQIHLRKIPKELLHKVLKSPRLFTFSEFHLLKTLLLWVYLQLNNKTQTFPMYQTVLMFFSSFPKNCAFLDRDVGQNLIPLFLCLRLHSITKGKDLEELRHINFFPESWLVRVTANHYHALENGGDMAHVKDLSTQAVRFGLLFNQEYTTHSKVITLYGFFFEIKGIKHDTTSYSFHMQRIRHTDLECASTVYENTPISLRAERLVTYEIRAQTTVDGKWQEFRTNQITQKFGLAEPSCKSHVPERISTGANVYMVEQEPSRTVAVRVLRGPRAAREVRREECEERRRGKGLAESEVDSAQCPPRRHPAVFVPFLPSHLRGAMTIGRSEMPYVDRQNRICGFLDIEENENSGKFLRRYFILDTREDSFVWYMDNPQNLPSGSSRVGAIKLTYISKVVSDATKLRPKAEFCFVMNAGMRKYFLQANDQQDLVEWVNVLNKAIKITVPKPLDSQPHPDNPSRQGECGKKQVSYRTDIVGGVPIITPTQKEEVNECGEAIDRNNLKRSQSHLPYFTPKPPSDSAVIKAGYCVKQGAVMKNWKRRYFQLDENTIGYFKSELEKEPLRVIPLKEVHKVQECKQSDIMMRDNLFEIVTSSRTFYVQADSPEEMHSWIKAVSGAIVAQRGPGRSASSEHSNSPSEPKHALLSASAAAATPHSTASRSNSLVSSFPMEKRGFYESLAKVKPGNFKVQTVSPREPASKVTEQALLKPRSKNGPQEQDCDPVDLDDASLPVSDV</sequence>
<dbReference type="CDD" id="cd18291">
    <property type="entry name" value="BTB_POZ_BTBD16"/>
    <property type="match status" value="1"/>
</dbReference>
<dbReference type="InterPro" id="IPR001849">
    <property type="entry name" value="PH_domain"/>
</dbReference>
<evidence type="ECO:0000256" key="1">
    <source>
        <dbReference type="ARBA" id="ARBA00004123"/>
    </source>
</evidence>
<evidence type="ECO:0000256" key="8">
    <source>
        <dbReference type="ARBA" id="ARBA00022737"/>
    </source>
</evidence>